<sequence length="811" mass="89147">MVKKTNVLHLNRNSLASVHSYVVIAKLKKQKNYQGLHVRVEYKAVYTIFCTIFCGSPCLDMNVAKMTPTTEQQTAQSQTEHVHSQNQNCQTEMASGEQQETHSQTENINSHSQKSQTEIVSVNQHVAQSQTEIIAAQSQLSQTERVQHQDTLMQTNIVDIQHSAMQTTPKTEHQQSQQTDIKTMANTNSQTDTKILADTVSQTEFRVRLVPDSADQNTQAGSWNPRDSISQTDQSMSLMTEGTSQTQIHLSVVCCQTDPTVTGECETQTVINTAETSAQAVVEDHEAACQAVVEDSSTDMQTDISYFSRADGVAQAVVDVVYQECQATVDCHVQEIQTNSSMALLVDQDAQATAECVEQVMQTDIAELIEQDVQTELEVEQKFSQTEIAVADNECQTAVVVSEIETQTEVEVVETAEVSVPEVAGSDVAVESENQATSGSGLVVSAGGEPKEYSEEACQTDPVTIIIGDASFLVKKLKSSALSPTKVSSMGNEIEIELRADEDETYELPERENIRPVQYPAANPRASPGSYRARGVRTRGGMRGSPRVGHAQVIRQQPNPKPPQPSGGQYYATSAGGCGKYSCPVCSDTFHESPALYEHLQLVHAEAFNLIKKPRGREGKTIIMRPSPERDPPVLTPVEPVVQQAQQQQQQQVVQQQVEVMATTNVVQQPVQQVSEVGLFEEPGPVWTTNKARKRSLARRQITDEDTAVIDHGPGEGYHIVIQPSGATTEDEEQGLLLGKRKRDDEDGEVSVKRGHRVDGTEEDSVTDEGSTDASEETPKRRSVRSTKERTETSDDTQSPRTRGRLRTPKK</sequence>
<reference evidence="4" key="1">
    <citation type="journal article" date="2023" name="Mol. Biol. Evol.">
        <title>Third-Generation Sequencing Reveals the Adaptive Role of the Epigenome in Three Deep-Sea Polychaetes.</title>
        <authorList>
            <person name="Perez M."/>
            <person name="Aroh O."/>
            <person name="Sun Y."/>
            <person name="Lan Y."/>
            <person name="Juniper S.K."/>
            <person name="Young C.R."/>
            <person name="Angers B."/>
            <person name="Qian P.Y."/>
        </authorList>
    </citation>
    <scope>NUCLEOTIDE SEQUENCE</scope>
    <source>
        <strain evidence="4">P08H-3</strain>
    </source>
</reference>
<keyword evidence="1" id="KW-0862">Zinc</keyword>
<keyword evidence="1" id="KW-0479">Metal-binding</keyword>
<feature type="region of interest" description="Disordered" evidence="2">
    <location>
        <begin position="520"/>
        <end position="550"/>
    </location>
</feature>
<dbReference type="Proteomes" id="UP001208570">
    <property type="component" value="Unassembled WGS sequence"/>
</dbReference>
<evidence type="ECO:0000313" key="5">
    <source>
        <dbReference type="Proteomes" id="UP001208570"/>
    </source>
</evidence>
<keyword evidence="5" id="KW-1185">Reference proteome</keyword>
<feature type="region of interest" description="Disordered" evidence="2">
    <location>
        <begin position="705"/>
        <end position="811"/>
    </location>
</feature>
<feature type="compositionally biased region" description="Polar residues" evidence="2">
    <location>
        <begin position="214"/>
        <end position="230"/>
    </location>
</feature>
<accession>A0AAD9JG72</accession>
<dbReference type="AlphaFoldDB" id="A0AAD9JG72"/>
<evidence type="ECO:0000313" key="4">
    <source>
        <dbReference type="EMBL" id="KAK2152068.1"/>
    </source>
</evidence>
<dbReference type="PROSITE" id="PS00028">
    <property type="entry name" value="ZINC_FINGER_C2H2_1"/>
    <property type="match status" value="1"/>
</dbReference>
<feature type="region of interest" description="Disordered" evidence="2">
    <location>
        <begin position="211"/>
        <end position="230"/>
    </location>
</feature>
<organism evidence="4 5">
    <name type="scientific">Paralvinella palmiformis</name>
    <dbReference type="NCBI Taxonomy" id="53620"/>
    <lineage>
        <taxon>Eukaryota</taxon>
        <taxon>Metazoa</taxon>
        <taxon>Spiralia</taxon>
        <taxon>Lophotrochozoa</taxon>
        <taxon>Annelida</taxon>
        <taxon>Polychaeta</taxon>
        <taxon>Sedentaria</taxon>
        <taxon>Canalipalpata</taxon>
        <taxon>Terebellida</taxon>
        <taxon>Terebelliformia</taxon>
        <taxon>Alvinellidae</taxon>
        <taxon>Paralvinella</taxon>
    </lineage>
</organism>
<name>A0AAD9JG72_9ANNE</name>
<evidence type="ECO:0000259" key="3">
    <source>
        <dbReference type="PROSITE" id="PS50157"/>
    </source>
</evidence>
<proteinExistence type="predicted"/>
<evidence type="ECO:0000256" key="1">
    <source>
        <dbReference type="PROSITE-ProRule" id="PRU00042"/>
    </source>
</evidence>
<dbReference type="GO" id="GO:0008270">
    <property type="term" value="F:zinc ion binding"/>
    <property type="evidence" value="ECO:0007669"/>
    <property type="project" value="UniProtKB-KW"/>
</dbReference>
<dbReference type="InterPro" id="IPR013087">
    <property type="entry name" value="Znf_C2H2_type"/>
</dbReference>
<feature type="compositionally biased region" description="Basic residues" evidence="2">
    <location>
        <begin position="802"/>
        <end position="811"/>
    </location>
</feature>
<feature type="compositionally biased region" description="Low complexity" evidence="2">
    <location>
        <begin position="70"/>
        <end position="79"/>
    </location>
</feature>
<feature type="compositionally biased region" description="Polar residues" evidence="2">
    <location>
        <begin position="84"/>
        <end position="120"/>
    </location>
</feature>
<comment type="caution">
    <text evidence="4">The sequence shown here is derived from an EMBL/GenBank/DDBJ whole genome shotgun (WGS) entry which is preliminary data.</text>
</comment>
<evidence type="ECO:0000256" key="2">
    <source>
        <dbReference type="SAM" id="MobiDB-lite"/>
    </source>
</evidence>
<protein>
    <recommendedName>
        <fullName evidence="3">C2H2-type domain-containing protein</fullName>
    </recommendedName>
</protein>
<feature type="compositionally biased region" description="Acidic residues" evidence="2">
    <location>
        <begin position="761"/>
        <end position="776"/>
    </location>
</feature>
<dbReference type="PROSITE" id="PS50157">
    <property type="entry name" value="ZINC_FINGER_C2H2_2"/>
    <property type="match status" value="1"/>
</dbReference>
<gene>
    <name evidence="4" type="ORF">LSH36_340g00042</name>
</gene>
<feature type="domain" description="C2H2-type" evidence="3">
    <location>
        <begin position="581"/>
        <end position="605"/>
    </location>
</feature>
<keyword evidence="1" id="KW-0863">Zinc-finger</keyword>
<dbReference type="SMART" id="SM00355">
    <property type="entry name" value="ZnF_C2H2"/>
    <property type="match status" value="1"/>
</dbReference>
<feature type="region of interest" description="Disordered" evidence="2">
    <location>
        <begin position="70"/>
        <end position="120"/>
    </location>
</feature>
<dbReference type="EMBL" id="JAODUP010000340">
    <property type="protein sequence ID" value="KAK2152068.1"/>
    <property type="molecule type" value="Genomic_DNA"/>
</dbReference>